<reference evidence="3 4" key="1">
    <citation type="journal article" date="2023" name="BMC Biotechnol.">
        <title>Vitis rotundifolia cv Carlos genome sequencing.</title>
        <authorList>
            <person name="Huff M."/>
            <person name="Hulse-Kemp A."/>
            <person name="Scheffler B."/>
            <person name="Youngblood R."/>
            <person name="Simpson S."/>
            <person name="Babiker E."/>
            <person name="Staton M."/>
        </authorList>
    </citation>
    <scope>NUCLEOTIDE SEQUENCE [LARGE SCALE GENOMIC DNA]</scope>
    <source>
        <tissue evidence="3">Leaf</tissue>
    </source>
</reference>
<protein>
    <recommendedName>
        <fullName evidence="2">Putative plant transposon protein domain-containing protein</fullName>
    </recommendedName>
</protein>
<gene>
    <name evidence="3" type="ORF">PVL29_026382</name>
</gene>
<sequence length="236" mass="27289">MPPKKKVRHGSTSTGCEEVPHDPFMPRHPLDENECDKLIAKRPIVVEPIILIARFQEHGVAKLLDFYKLRPFIQLTQKCYYTLVRAFYNNIINVDEEKYSFDSSFKGVVKSINFCIPDIDIKAMSDTITKELCDHSFQLGTNVERKSLLPKYKILSLILFHTILNKKGHLNKLTLYFLHILFHMARRHKINFPALICHNMIEARRINVSTHALPYGLTVCLLLQNAGWISSHCLMS</sequence>
<name>A0AA39D721_VITRO</name>
<feature type="region of interest" description="Disordered" evidence="1">
    <location>
        <begin position="1"/>
        <end position="23"/>
    </location>
</feature>
<organism evidence="3 4">
    <name type="scientific">Vitis rotundifolia</name>
    <name type="common">Muscadine grape</name>
    <dbReference type="NCBI Taxonomy" id="103349"/>
    <lineage>
        <taxon>Eukaryota</taxon>
        <taxon>Viridiplantae</taxon>
        <taxon>Streptophyta</taxon>
        <taxon>Embryophyta</taxon>
        <taxon>Tracheophyta</taxon>
        <taxon>Spermatophyta</taxon>
        <taxon>Magnoliopsida</taxon>
        <taxon>eudicotyledons</taxon>
        <taxon>Gunneridae</taxon>
        <taxon>Pentapetalae</taxon>
        <taxon>rosids</taxon>
        <taxon>Vitales</taxon>
        <taxon>Vitaceae</taxon>
        <taxon>Viteae</taxon>
        <taxon>Vitis</taxon>
    </lineage>
</organism>
<evidence type="ECO:0000313" key="4">
    <source>
        <dbReference type="Proteomes" id="UP001168098"/>
    </source>
</evidence>
<dbReference type="InterPro" id="IPR046796">
    <property type="entry name" value="Transposase_32_dom"/>
</dbReference>
<evidence type="ECO:0000259" key="2">
    <source>
        <dbReference type="Pfam" id="PF20167"/>
    </source>
</evidence>
<comment type="caution">
    <text evidence="3">The sequence shown here is derived from an EMBL/GenBank/DDBJ whole genome shotgun (WGS) entry which is preliminary data.</text>
</comment>
<proteinExistence type="predicted"/>
<keyword evidence="4" id="KW-1185">Reference proteome</keyword>
<dbReference type="Proteomes" id="UP001168098">
    <property type="component" value="Unassembled WGS sequence"/>
</dbReference>
<dbReference type="EMBL" id="JARBHA010000019">
    <property type="protein sequence ID" value="KAJ9673074.1"/>
    <property type="molecule type" value="Genomic_DNA"/>
</dbReference>
<evidence type="ECO:0000256" key="1">
    <source>
        <dbReference type="SAM" id="MobiDB-lite"/>
    </source>
</evidence>
<feature type="domain" description="Putative plant transposon protein" evidence="2">
    <location>
        <begin position="67"/>
        <end position="226"/>
    </location>
</feature>
<dbReference type="Pfam" id="PF20167">
    <property type="entry name" value="Transposase_32"/>
    <property type="match status" value="1"/>
</dbReference>
<evidence type="ECO:0000313" key="3">
    <source>
        <dbReference type="EMBL" id="KAJ9673074.1"/>
    </source>
</evidence>
<dbReference type="AlphaFoldDB" id="A0AA39D721"/>
<accession>A0AA39D721</accession>